<feature type="binding site" evidence="13">
    <location>
        <position position="134"/>
    </location>
    <ligand>
        <name>Mg(2+)</name>
        <dbReference type="ChEBI" id="CHEBI:18420"/>
    </ligand>
</feature>
<organism evidence="14 15">
    <name type="scientific">Pseudoalteromonas ulvae</name>
    <dbReference type="NCBI Taxonomy" id="107327"/>
    <lineage>
        <taxon>Bacteria</taxon>
        <taxon>Pseudomonadati</taxon>
        <taxon>Pseudomonadota</taxon>
        <taxon>Gammaproteobacteria</taxon>
        <taxon>Alteromonadales</taxon>
        <taxon>Pseudoalteromonadaceae</taxon>
        <taxon>Pseudoalteromonas</taxon>
    </lineage>
</organism>
<keyword evidence="2 9" id="KW-0963">Cytoplasm</keyword>
<name>A0A244CQ46_PSEDV</name>
<feature type="site" description="Stabilizes the phosphoryl group" evidence="12">
    <location>
        <position position="108"/>
    </location>
</feature>
<dbReference type="InterPro" id="IPR006549">
    <property type="entry name" value="HAD-SF_hydro_IIIA"/>
</dbReference>
<evidence type="ECO:0000256" key="1">
    <source>
        <dbReference type="ARBA" id="ARBA00004496"/>
    </source>
</evidence>
<feature type="binding site" evidence="11">
    <location>
        <begin position="8"/>
        <end position="10"/>
    </location>
    <ligand>
        <name>substrate</name>
    </ligand>
</feature>
<keyword evidence="13" id="KW-0460">Magnesium</keyword>
<evidence type="ECO:0000313" key="15">
    <source>
        <dbReference type="Proteomes" id="UP000194841"/>
    </source>
</evidence>
<comment type="cofactor">
    <cofactor evidence="13">
        <name>Mg(2+)</name>
        <dbReference type="ChEBI" id="CHEBI:18420"/>
    </cofactor>
</comment>
<feature type="site" description="Contributes to substrate recognition" evidence="12">
    <location>
        <position position="107"/>
    </location>
</feature>
<dbReference type="InterPro" id="IPR023214">
    <property type="entry name" value="HAD_sf"/>
</dbReference>
<evidence type="ECO:0000256" key="10">
    <source>
        <dbReference type="PIRSR" id="PIRSR004682-1"/>
    </source>
</evidence>
<evidence type="ECO:0000256" key="2">
    <source>
        <dbReference type="ARBA" id="ARBA00022490"/>
    </source>
</evidence>
<dbReference type="NCBIfam" id="TIGR01662">
    <property type="entry name" value="HAD-SF-IIIA"/>
    <property type="match status" value="1"/>
</dbReference>
<evidence type="ECO:0000256" key="3">
    <source>
        <dbReference type="ARBA" id="ARBA00022723"/>
    </source>
</evidence>
<feature type="binding site" evidence="13">
    <location>
        <position position="104"/>
    </location>
    <ligand>
        <name>Zn(2+)</name>
        <dbReference type="ChEBI" id="CHEBI:29105"/>
    </ligand>
</feature>
<evidence type="ECO:0000256" key="7">
    <source>
        <dbReference type="ARBA" id="ARBA00031828"/>
    </source>
</evidence>
<dbReference type="CDD" id="cd07503">
    <property type="entry name" value="HAD_HisB-N"/>
    <property type="match status" value="1"/>
</dbReference>
<dbReference type="RefSeq" id="WP_086744298.1">
    <property type="nucleotide sequence ID" value="NZ_MWPV01000003.1"/>
</dbReference>
<dbReference type="OrthoDB" id="9781367at2"/>
<feature type="binding site" evidence="13">
    <location>
        <position position="89"/>
    </location>
    <ligand>
        <name>Zn(2+)</name>
        <dbReference type="ChEBI" id="CHEBI:29105"/>
    </ligand>
</feature>
<dbReference type="InterPro" id="IPR036412">
    <property type="entry name" value="HAD-like_sf"/>
</dbReference>
<keyword evidence="3 13" id="KW-0479">Metal-binding</keyword>
<feature type="binding site" evidence="11">
    <location>
        <begin position="16"/>
        <end position="19"/>
    </location>
    <ligand>
        <name>substrate</name>
    </ligand>
</feature>
<dbReference type="EMBL" id="MWPV01000003">
    <property type="protein sequence ID" value="OUL57715.1"/>
    <property type="molecule type" value="Genomic_DNA"/>
</dbReference>
<evidence type="ECO:0000256" key="12">
    <source>
        <dbReference type="PIRSR" id="PIRSR004682-3"/>
    </source>
</evidence>
<dbReference type="Pfam" id="PF13242">
    <property type="entry name" value="Hydrolase_like"/>
    <property type="match status" value="1"/>
</dbReference>
<reference evidence="14 15" key="1">
    <citation type="submission" date="2017-02" db="EMBL/GenBank/DDBJ databases">
        <title>Pseudoalteromonas ulvae TC14 Genome.</title>
        <authorList>
            <person name="Molmeret M."/>
        </authorList>
    </citation>
    <scope>NUCLEOTIDE SEQUENCE [LARGE SCALE GENOMIC DNA]</scope>
    <source>
        <strain evidence="14">TC14</strain>
    </source>
</reference>
<proteinExistence type="inferred from homology"/>
<evidence type="ECO:0000256" key="4">
    <source>
        <dbReference type="ARBA" id="ARBA00022801"/>
    </source>
</evidence>
<dbReference type="PANTHER" id="PTHR42891">
    <property type="entry name" value="D-GLYCERO-BETA-D-MANNO-HEPTOSE-1,7-BISPHOSPHATE 7-PHOSPHATASE"/>
    <property type="match status" value="1"/>
</dbReference>
<keyword evidence="6 9" id="KW-0119">Carbohydrate metabolism</keyword>
<evidence type="ECO:0000256" key="6">
    <source>
        <dbReference type="ARBA" id="ARBA00023277"/>
    </source>
</evidence>
<dbReference type="GO" id="GO:0046872">
    <property type="term" value="F:metal ion binding"/>
    <property type="evidence" value="ECO:0007669"/>
    <property type="project" value="UniProtKB-KW"/>
</dbReference>
<feature type="binding site" evidence="13">
    <location>
        <position position="91"/>
    </location>
    <ligand>
        <name>Zn(2+)</name>
        <dbReference type="ChEBI" id="CHEBI:29105"/>
    </ligand>
</feature>
<evidence type="ECO:0000313" key="14">
    <source>
        <dbReference type="EMBL" id="OUL57715.1"/>
    </source>
</evidence>
<feature type="binding site" evidence="13">
    <location>
        <position position="8"/>
    </location>
    <ligand>
        <name>Mg(2+)</name>
        <dbReference type="ChEBI" id="CHEBI:18420"/>
    </ligand>
</feature>
<dbReference type="SUPFAM" id="SSF56784">
    <property type="entry name" value="HAD-like"/>
    <property type="match status" value="1"/>
</dbReference>
<protein>
    <recommendedName>
        <fullName evidence="7 9">D,D-heptose 1,7-bisphosphate phosphatase</fullName>
        <ecNumber evidence="9">3.1.3.-</ecNumber>
    </recommendedName>
</protein>
<evidence type="ECO:0000256" key="9">
    <source>
        <dbReference type="PIRNR" id="PIRNR004682"/>
    </source>
</evidence>
<accession>A0A244CQ46</accession>
<comment type="similarity">
    <text evidence="8 9">Belongs to the gmhB family.</text>
</comment>
<gene>
    <name evidence="14" type="ORF">B1199_11695</name>
</gene>
<feature type="active site" description="Proton donor" evidence="10">
    <location>
        <position position="10"/>
    </location>
</feature>
<comment type="subcellular location">
    <subcellularLocation>
        <location evidence="1 9">Cytoplasm</location>
    </subcellularLocation>
</comment>
<dbReference type="GO" id="GO:0005975">
    <property type="term" value="P:carbohydrate metabolic process"/>
    <property type="evidence" value="ECO:0007669"/>
    <property type="project" value="InterPro"/>
</dbReference>
<feature type="active site" description="Nucleophile" evidence="10">
    <location>
        <position position="8"/>
    </location>
</feature>
<dbReference type="GO" id="GO:0016791">
    <property type="term" value="F:phosphatase activity"/>
    <property type="evidence" value="ECO:0007669"/>
    <property type="project" value="InterPro"/>
</dbReference>
<feature type="site" description="Stabilizes the phosphoryl group" evidence="12">
    <location>
        <position position="50"/>
    </location>
</feature>
<sequence>MNKAVFLDRDGVINVDHAYVYKIEEFEFIAGVFEACRHFVQLGYKLIVVTNQSGIGRGYYTEVDFAHLTQWMKAQFIAQGAPLSEVYFCPHHPTNALAQYQKDCDCRKPAPGMLLQGIAQFNIDASKSIMIGDKPSDIAAGKAAGVARCVYIKDLSAATAQELAEFEIWPSLADAIQKVII</sequence>
<keyword evidence="4 9" id="KW-0378">Hydrolase</keyword>
<feature type="binding site" evidence="13">
    <location>
        <position position="10"/>
    </location>
    <ligand>
        <name>Mg(2+)</name>
        <dbReference type="ChEBI" id="CHEBI:18420"/>
    </ligand>
</feature>
<feature type="binding site" evidence="13">
    <location>
        <position position="133"/>
    </location>
    <ligand>
        <name>Mg(2+)</name>
        <dbReference type="ChEBI" id="CHEBI:18420"/>
    </ligand>
</feature>
<keyword evidence="15" id="KW-1185">Reference proteome</keyword>
<dbReference type="NCBIfam" id="TIGR01656">
    <property type="entry name" value="Histidinol-ppas"/>
    <property type="match status" value="1"/>
</dbReference>
<dbReference type="EC" id="3.1.3.-" evidence="9"/>
<feature type="binding site" evidence="11">
    <location>
        <position position="134"/>
    </location>
    <ligand>
        <name>substrate</name>
    </ligand>
</feature>
<evidence type="ECO:0000256" key="13">
    <source>
        <dbReference type="PIRSR" id="PIRSR004682-4"/>
    </source>
</evidence>
<comment type="cofactor">
    <cofactor evidence="13">
        <name>Zn(2+)</name>
        <dbReference type="ChEBI" id="CHEBI:29105"/>
    </cofactor>
</comment>
<dbReference type="PIRSF" id="PIRSF004682">
    <property type="entry name" value="GmhB"/>
    <property type="match status" value="1"/>
</dbReference>
<dbReference type="NCBIfam" id="NF006506">
    <property type="entry name" value="PRK08942.1"/>
    <property type="match status" value="1"/>
</dbReference>
<dbReference type="AlphaFoldDB" id="A0A244CQ46"/>
<feature type="binding site" evidence="11">
    <location>
        <begin position="107"/>
        <end position="108"/>
    </location>
    <ligand>
        <name>substrate</name>
    </ligand>
</feature>
<dbReference type="FunFam" id="3.40.50.1000:FF:000037">
    <property type="entry name" value="D,D-heptose 1,7-bisphosphate phosphatase"/>
    <property type="match status" value="1"/>
</dbReference>
<feature type="binding site" evidence="11">
    <location>
        <begin position="50"/>
        <end position="53"/>
    </location>
    <ligand>
        <name>substrate</name>
    </ligand>
</feature>
<dbReference type="Proteomes" id="UP000194841">
    <property type="component" value="Unassembled WGS sequence"/>
</dbReference>
<keyword evidence="5 13" id="KW-0862">Zinc</keyword>
<dbReference type="NCBIfam" id="TIGR00213">
    <property type="entry name" value="GmhB_yaeD"/>
    <property type="match status" value="1"/>
</dbReference>
<comment type="caution">
    <text evidence="14">The sequence shown here is derived from an EMBL/GenBank/DDBJ whole genome shotgun (WGS) entry which is preliminary data.</text>
</comment>
<evidence type="ECO:0000256" key="5">
    <source>
        <dbReference type="ARBA" id="ARBA00022833"/>
    </source>
</evidence>
<dbReference type="InterPro" id="IPR004446">
    <property type="entry name" value="Heptose_bisP_phosphatase"/>
</dbReference>
<evidence type="ECO:0000256" key="11">
    <source>
        <dbReference type="PIRSR" id="PIRSR004682-2"/>
    </source>
</evidence>
<dbReference type="PANTHER" id="PTHR42891:SF1">
    <property type="entry name" value="D-GLYCERO-BETA-D-MANNO-HEPTOSE-1,7-BISPHOSPHATE 7-PHOSPHATASE"/>
    <property type="match status" value="1"/>
</dbReference>
<dbReference type="GO" id="GO:0005737">
    <property type="term" value="C:cytoplasm"/>
    <property type="evidence" value="ECO:0007669"/>
    <property type="project" value="UniProtKB-SubCell"/>
</dbReference>
<evidence type="ECO:0000256" key="8">
    <source>
        <dbReference type="ARBA" id="ARBA00061616"/>
    </source>
</evidence>
<feature type="binding site" evidence="13">
    <location>
        <position position="106"/>
    </location>
    <ligand>
        <name>Zn(2+)</name>
        <dbReference type="ChEBI" id="CHEBI:29105"/>
    </ligand>
</feature>
<dbReference type="Gene3D" id="3.40.50.1000">
    <property type="entry name" value="HAD superfamily/HAD-like"/>
    <property type="match status" value="1"/>
</dbReference>
<dbReference type="InterPro" id="IPR006543">
    <property type="entry name" value="Histidinol-phos"/>
</dbReference>